<evidence type="ECO:0000256" key="6">
    <source>
        <dbReference type="ARBA" id="ARBA00022679"/>
    </source>
</evidence>
<comment type="function">
    <text evidence="15">Catalytic tRNA acetyltransferase subunit of the elongator complex, which is required for multiple tRNA modifications, including mcm5U (5-methoxycarbonylmethyl uridine), mcm5s2U (5-methoxycarbonylmethyl-2-thiouridine), and ncm5U (5-carbamoylmethyl uridine). In the elongator complex, acts as a tRNA uridine(34) acetyltransferase by mediating formation of carboxymethyluridine in the wobble base at position 34 in tRNAs.</text>
</comment>
<evidence type="ECO:0000256" key="3">
    <source>
        <dbReference type="ARBA" id="ARBA00020266"/>
    </source>
</evidence>
<dbReference type="GO" id="GO:0000049">
    <property type="term" value="F:tRNA binding"/>
    <property type="evidence" value="ECO:0007669"/>
    <property type="project" value="UniProtKB-KW"/>
</dbReference>
<dbReference type="FunFam" id="3.40.630.30:FF:000003">
    <property type="entry name" value="Elongator complex protein 3"/>
    <property type="match status" value="1"/>
</dbReference>
<dbReference type="Pfam" id="PF23613">
    <property type="entry name" value="ELP3_N"/>
    <property type="match status" value="1"/>
</dbReference>
<dbReference type="GO" id="GO:0002926">
    <property type="term" value="P:tRNA wobble base 5-methoxycarbonylmethyl-2-thiouridinylation"/>
    <property type="evidence" value="ECO:0007669"/>
    <property type="project" value="TreeGrafter"/>
</dbReference>
<dbReference type="GO" id="GO:0051539">
    <property type="term" value="F:4 iron, 4 sulfur cluster binding"/>
    <property type="evidence" value="ECO:0007669"/>
    <property type="project" value="UniProtKB-KW"/>
</dbReference>
<dbReference type="GO" id="GO:0033588">
    <property type="term" value="C:elongator holoenzyme complex"/>
    <property type="evidence" value="ECO:0007669"/>
    <property type="project" value="TreeGrafter"/>
</dbReference>
<evidence type="ECO:0000256" key="4">
    <source>
        <dbReference type="ARBA" id="ARBA00022485"/>
    </source>
</evidence>
<name>U5EUD3_9DIPT</name>
<evidence type="ECO:0000259" key="17">
    <source>
        <dbReference type="PROSITE" id="PS51186"/>
    </source>
</evidence>
<reference evidence="19" key="1">
    <citation type="journal article" date="2014" name="Insect Biochem. Mol. Biol.">
        <title>An insight into the sialome of the frog biting fly, Corethrella appendiculata.</title>
        <authorList>
            <person name="Ribeiro J.M.C."/>
            <person name="Chagas A.C."/>
            <person name="Pham V.M."/>
            <person name="Lounibos L.P."/>
            <person name="Calvo E."/>
        </authorList>
    </citation>
    <scope>NUCLEOTIDE SEQUENCE</scope>
    <source>
        <tissue evidence="19">Salivary glands</tissue>
    </source>
</reference>
<keyword evidence="5 15" id="KW-0820">tRNA-binding</keyword>
<keyword evidence="7 15" id="KW-0949">S-adenosyl-L-methionine</keyword>
<dbReference type="SUPFAM" id="SSF55729">
    <property type="entry name" value="Acyl-CoA N-acyltransferases (Nat)"/>
    <property type="match status" value="1"/>
</dbReference>
<dbReference type="NCBIfam" id="TIGR01211">
    <property type="entry name" value="ELP3"/>
    <property type="match status" value="1"/>
</dbReference>
<evidence type="ECO:0000256" key="9">
    <source>
        <dbReference type="ARBA" id="ARBA00022723"/>
    </source>
</evidence>
<dbReference type="PANTHER" id="PTHR11135:SF0">
    <property type="entry name" value="ELONGATOR COMPLEX PROTEIN 3"/>
    <property type="match status" value="1"/>
</dbReference>
<dbReference type="InterPro" id="IPR058240">
    <property type="entry name" value="rSAM_sf"/>
</dbReference>
<dbReference type="SFLD" id="SFLDS00029">
    <property type="entry name" value="Radical_SAM"/>
    <property type="match status" value="1"/>
</dbReference>
<keyword evidence="4" id="KW-0004">4Fe-4S</keyword>
<evidence type="ECO:0000256" key="15">
    <source>
        <dbReference type="PIRNR" id="PIRNR005669"/>
    </source>
</evidence>
<evidence type="ECO:0000256" key="7">
    <source>
        <dbReference type="ARBA" id="ARBA00022691"/>
    </source>
</evidence>
<organism evidence="19">
    <name type="scientific">Corethrella appendiculata</name>
    <dbReference type="NCBI Taxonomy" id="1370023"/>
    <lineage>
        <taxon>Eukaryota</taxon>
        <taxon>Metazoa</taxon>
        <taxon>Ecdysozoa</taxon>
        <taxon>Arthropoda</taxon>
        <taxon>Hexapoda</taxon>
        <taxon>Insecta</taxon>
        <taxon>Pterygota</taxon>
        <taxon>Neoptera</taxon>
        <taxon>Endopterygota</taxon>
        <taxon>Diptera</taxon>
        <taxon>Nematocera</taxon>
        <taxon>Culicoidea</taxon>
        <taxon>Chaoboridae</taxon>
        <taxon>Corethrella</taxon>
    </lineage>
</organism>
<dbReference type="PIRSF" id="PIRSF005669">
    <property type="entry name" value="Hist_AcTrfase_ELP3"/>
    <property type="match status" value="1"/>
</dbReference>
<keyword evidence="10" id="KW-0694">RNA-binding</keyword>
<dbReference type="SMART" id="SM00729">
    <property type="entry name" value="Elp3"/>
    <property type="match status" value="1"/>
</dbReference>
<dbReference type="Gene3D" id="3.40.630.30">
    <property type="match status" value="1"/>
</dbReference>
<dbReference type="InterPro" id="IPR006638">
    <property type="entry name" value="Elp3/MiaA/NifB-like_rSAM"/>
</dbReference>
<keyword evidence="6 15" id="KW-0808">Transferase</keyword>
<comment type="cofactor">
    <cofactor evidence="15 16">
        <name>[4Fe-4S] cluster</name>
        <dbReference type="ChEBI" id="CHEBI:49883"/>
    </cofactor>
    <text evidence="15 16">Binds 1 [4Fe-4S] cluster. The cluster is coordinated with 3 cysteines and an exchangeable S-adenosyl-L-methionine.</text>
</comment>
<dbReference type="UniPathway" id="UPA00988"/>
<dbReference type="GO" id="GO:0046872">
    <property type="term" value="F:metal ion binding"/>
    <property type="evidence" value="ECO:0007669"/>
    <property type="project" value="UniProtKB-KW"/>
</dbReference>
<accession>U5EUD3</accession>
<dbReference type="Pfam" id="PF16199">
    <property type="entry name" value="Radical_SAM_C"/>
    <property type="match status" value="1"/>
</dbReference>
<evidence type="ECO:0000256" key="8">
    <source>
        <dbReference type="ARBA" id="ARBA00022694"/>
    </source>
</evidence>
<dbReference type="SFLD" id="SFLDG01086">
    <property type="entry name" value="elongater_protein-like"/>
    <property type="match status" value="1"/>
</dbReference>
<dbReference type="EC" id="2.3.1.-" evidence="15"/>
<dbReference type="InterPro" id="IPR016181">
    <property type="entry name" value="Acyl_CoA_acyltransferase"/>
</dbReference>
<dbReference type="AlphaFoldDB" id="U5EUD3"/>
<keyword evidence="12 15" id="KW-0411">Iron-sulfur</keyword>
<keyword evidence="9 15" id="KW-0479">Metal-binding</keyword>
<dbReference type="SFLD" id="SFLDF00344">
    <property type="entry name" value="ELP3-like"/>
    <property type="match status" value="1"/>
</dbReference>
<evidence type="ECO:0000256" key="16">
    <source>
        <dbReference type="PIRSR" id="PIRSR005669-1"/>
    </source>
</evidence>
<dbReference type="GO" id="GO:0005737">
    <property type="term" value="C:cytoplasm"/>
    <property type="evidence" value="ECO:0007669"/>
    <property type="project" value="TreeGrafter"/>
</dbReference>
<protein>
    <recommendedName>
        <fullName evidence="3 15">Elongator complex protein 3</fullName>
        <ecNumber evidence="15">2.3.1.-</ecNumber>
    </recommendedName>
</protein>
<evidence type="ECO:0000259" key="18">
    <source>
        <dbReference type="PROSITE" id="PS51918"/>
    </source>
</evidence>
<feature type="domain" description="N-acetyltransferase" evidence="17">
    <location>
        <begin position="396"/>
        <end position="549"/>
    </location>
</feature>
<dbReference type="CDD" id="cd01335">
    <property type="entry name" value="Radical_SAM"/>
    <property type="match status" value="1"/>
</dbReference>
<evidence type="ECO:0000256" key="11">
    <source>
        <dbReference type="ARBA" id="ARBA00023004"/>
    </source>
</evidence>
<dbReference type="PROSITE" id="PS51918">
    <property type="entry name" value="RADICAL_SAM"/>
    <property type="match status" value="1"/>
</dbReference>
<keyword evidence="13 15" id="KW-0012">Acyltransferase</keyword>
<feature type="domain" description="Radical SAM core" evidence="18">
    <location>
        <begin position="82"/>
        <end position="372"/>
    </location>
</feature>
<dbReference type="GO" id="GO:0106261">
    <property type="term" value="F:tRNA uridine(34) acetyltransferase activity"/>
    <property type="evidence" value="ECO:0007669"/>
    <property type="project" value="UniProtKB-EC"/>
</dbReference>
<dbReference type="InterPro" id="IPR000182">
    <property type="entry name" value="GNAT_dom"/>
</dbReference>
<sequence>MTKKKNNELSREERMVMVIGEIIQELLKAHDEGKDVNLNRLKTRLSSKYSLDSSPKLVDIIAAVPHEAKKILLPKLRAKPIRTASGIAVVAVMCKPHRCPHINFTGNICVYCPGGPDSDFEYSTQSYTGYEPTSMRAIRARYNPFLQTRHRVEQLKQLGHSVDKVEFIVMGGTFMSLPEDYRDYFIRNLHDALSGHTSANVAEAVRYSEKSHTKCIGITIETRPDYCLKRHLSDMLNYGCTRLEIGVQSVYEDVARDTNRGHTVKAVCESFHMSKDAGFKVVSHMMPDLPNVDIERDIEQFIEYFENPDFRSDGLKIYPTLVIRGTGLYELWKTGRYKSYPPSTLVDLVARILALVPPWTRVYRVQRDIPMPLVTSGVEHGNLRELALARMKDLGTDCRDVRTREVGIQEIHNKVRPYEIELIRRDYYANGGWETFLSYEDPQQDILVGLLRLRKCSEETFRPELVGNCSIVRELHVYGSVVPVNARDPTKFQHQGFGMLLMEEAERISIDEHGSDKLAVISGVGTRNYYRKMGFELEGPYMTKKLERI</sequence>
<dbReference type="PANTHER" id="PTHR11135">
    <property type="entry name" value="HISTONE ACETYLTRANSFERASE-RELATED"/>
    <property type="match status" value="1"/>
</dbReference>
<dbReference type="InterPro" id="IPR032432">
    <property type="entry name" value="Radical_SAM_C"/>
</dbReference>
<evidence type="ECO:0000256" key="10">
    <source>
        <dbReference type="ARBA" id="ARBA00022884"/>
    </source>
</evidence>
<evidence type="ECO:0000256" key="14">
    <source>
        <dbReference type="ARBA" id="ARBA00047372"/>
    </source>
</evidence>
<dbReference type="InterPro" id="IPR007197">
    <property type="entry name" value="rSAM"/>
</dbReference>
<dbReference type="InterPro" id="IPR056591">
    <property type="entry name" value="ELP3-like_N"/>
</dbReference>
<comment type="similarity">
    <text evidence="2 15">Belongs to the ELP3 family.</text>
</comment>
<feature type="binding site" evidence="16">
    <location>
        <position position="109"/>
    </location>
    <ligand>
        <name>[4Fe-4S] cluster</name>
        <dbReference type="ChEBI" id="CHEBI:49883"/>
        <note>4Fe-4S-S-AdoMet</note>
    </ligand>
</feature>
<keyword evidence="11 16" id="KW-0408">Iron</keyword>
<proteinExistence type="evidence at transcript level"/>
<dbReference type="SUPFAM" id="SSF102114">
    <property type="entry name" value="Radical SAM enzymes"/>
    <property type="match status" value="1"/>
</dbReference>
<dbReference type="EMBL" id="GANO01001531">
    <property type="protein sequence ID" value="JAB58340.1"/>
    <property type="molecule type" value="mRNA"/>
</dbReference>
<feature type="binding site" evidence="16">
    <location>
        <position position="99"/>
    </location>
    <ligand>
        <name>[4Fe-4S] cluster</name>
        <dbReference type="ChEBI" id="CHEBI:49883"/>
        <note>4Fe-4S-S-AdoMet</note>
    </ligand>
</feature>
<evidence type="ECO:0000256" key="5">
    <source>
        <dbReference type="ARBA" id="ARBA00022555"/>
    </source>
</evidence>
<evidence type="ECO:0000256" key="12">
    <source>
        <dbReference type="ARBA" id="ARBA00023014"/>
    </source>
</evidence>
<dbReference type="InterPro" id="IPR039661">
    <property type="entry name" value="ELP3"/>
</dbReference>
<feature type="binding site" evidence="16">
    <location>
        <position position="112"/>
    </location>
    <ligand>
        <name>[4Fe-4S] cluster</name>
        <dbReference type="ChEBI" id="CHEBI:49883"/>
        <note>4Fe-4S-S-AdoMet</note>
    </ligand>
</feature>
<evidence type="ECO:0000256" key="13">
    <source>
        <dbReference type="ARBA" id="ARBA00023315"/>
    </source>
</evidence>
<evidence type="ECO:0000313" key="19">
    <source>
        <dbReference type="EMBL" id="JAB58340.1"/>
    </source>
</evidence>
<dbReference type="InterPro" id="IPR034687">
    <property type="entry name" value="ELP3-like"/>
</dbReference>
<comment type="catalytic activity">
    <reaction evidence="14">
        <text>uridine(34) in tRNA + acetyl-CoA + S-adenosyl-L-methionine + H2O = 5-(carboxymethyl)uridine(34) in tRNA + 5'-deoxyadenosine + L-methionine + CoA + 2 H(+)</text>
        <dbReference type="Rhea" id="RHEA:61020"/>
        <dbReference type="Rhea" id="RHEA-COMP:10407"/>
        <dbReference type="Rhea" id="RHEA-COMP:11727"/>
        <dbReference type="ChEBI" id="CHEBI:15377"/>
        <dbReference type="ChEBI" id="CHEBI:15378"/>
        <dbReference type="ChEBI" id="CHEBI:17319"/>
        <dbReference type="ChEBI" id="CHEBI:57287"/>
        <dbReference type="ChEBI" id="CHEBI:57288"/>
        <dbReference type="ChEBI" id="CHEBI:57844"/>
        <dbReference type="ChEBI" id="CHEBI:59789"/>
        <dbReference type="ChEBI" id="CHEBI:65315"/>
        <dbReference type="ChEBI" id="CHEBI:74882"/>
        <dbReference type="EC" id="2.3.1.311"/>
    </reaction>
    <physiologicalReaction direction="left-to-right" evidence="14">
        <dbReference type="Rhea" id="RHEA:61021"/>
    </physiologicalReaction>
</comment>
<comment type="pathway">
    <text evidence="1">tRNA modification; 5-methoxycarbonylmethyl-2-thiouridine-tRNA biosynthesis.</text>
</comment>
<keyword evidence="8 15" id="KW-0819">tRNA processing</keyword>
<evidence type="ECO:0000256" key="2">
    <source>
        <dbReference type="ARBA" id="ARBA00005494"/>
    </source>
</evidence>
<dbReference type="PROSITE" id="PS51186">
    <property type="entry name" value="GNAT"/>
    <property type="match status" value="1"/>
</dbReference>
<dbReference type="GO" id="GO:0005634">
    <property type="term" value="C:nucleus"/>
    <property type="evidence" value="ECO:0007669"/>
    <property type="project" value="TreeGrafter"/>
</dbReference>
<dbReference type="Pfam" id="PF04055">
    <property type="entry name" value="Radical_SAM"/>
    <property type="match status" value="1"/>
</dbReference>
<evidence type="ECO:0000256" key="1">
    <source>
        <dbReference type="ARBA" id="ARBA00005043"/>
    </source>
</evidence>